<dbReference type="InterPro" id="IPR011032">
    <property type="entry name" value="GroES-like_sf"/>
</dbReference>
<dbReference type="InterPro" id="IPR013154">
    <property type="entry name" value="ADH-like_N"/>
</dbReference>
<dbReference type="InterPro" id="IPR036612">
    <property type="entry name" value="KH_dom_type_1_sf"/>
</dbReference>
<dbReference type="Pfam" id="PF00107">
    <property type="entry name" value="ADH_zinc_N"/>
    <property type="match status" value="1"/>
</dbReference>
<dbReference type="Pfam" id="PF00013">
    <property type="entry name" value="KH_1"/>
    <property type="match status" value="3"/>
</dbReference>
<dbReference type="PROSITE" id="PS00059">
    <property type="entry name" value="ADH_ZINC"/>
    <property type="match status" value="1"/>
</dbReference>
<dbReference type="InterPro" id="IPR013149">
    <property type="entry name" value="ADH-like_C"/>
</dbReference>
<reference evidence="10" key="1">
    <citation type="submission" date="2018-05" db="EMBL/GenBank/DDBJ databases">
        <title>Draft genome sequence of Stemphylium lycopersici strain CIDEFI 213.</title>
        <authorList>
            <person name="Medina R."/>
            <person name="Franco M.E.E."/>
            <person name="Lucentini C.G."/>
            <person name="Saparrat M.C.N."/>
            <person name="Balatti P.A."/>
        </authorList>
    </citation>
    <scope>NUCLEOTIDE SEQUENCE [LARGE SCALE GENOMIC DNA]</scope>
    <source>
        <strain evidence="10">CIDEFI 213</strain>
    </source>
</reference>
<dbReference type="PROSITE" id="PS51792">
    <property type="entry name" value="YIPPEE"/>
    <property type="match status" value="1"/>
</dbReference>
<keyword evidence="2 6" id="KW-0479">Metal-binding</keyword>
<protein>
    <submittedName>
        <fullName evidence="9">Alcohol dehydrogenase zinc-type</fullName>
    </submittedName>
</protein>
<dbReference type="EMBL" id="QGDH01000006">
    <property type="protein sequence ID" value="RAR16043.1"/>
    <property type="molecule type" value="Genomic_DNA"/>
</dbReference>
<dbReference type="CDD" id="cd22455">
    <property type="entry name" value="KH-I_Rnc1_rpt1"/>
    <property type="match status" value="1"/>
</dbReference>
<dbReference type="InterPro" id="IPR036291">
    <property type="entry name" value="NAD(P)-bd_dom_sf"/>
</dbReference>
<name>A0A364NG10_STELY</name>
<dbReference type="InterPro" id="IPR004910">
    <property type="entry name" value="Yippee/Mis18/Cereblon"/>
</dbReference>
<evidence type="ECO:0000259" key="8">
    <source>
        <dbReference type="PROSITE" id="PS51792"/>
    </source>
</evidence>
<dbReference type="CDD" id="cd08284">
    <property type="entry name" value="FDH_like_2"/>
    <property type="match status" value="1"/>
</dbReference>
<dbReference type="InterPro" id="IPR049786">
    <property type="entry name" value="Rnc1_KH-I_3"/>
</dbReference>
<dbReference type="InterPro" id="IPR004087">
    <property type="entry name" value="KH_dom"/>
</dbReference>
<dbReference type="SUPFAM" id="SSF51735">
    <property type="entry name" value="NAD(P)-binding Rossmann-fold domains"/>
    <property type="match status" value="1"/>
</dbReference>
<dbReference type="SMART" id="SM00322">
    <property type="entry name" value="KH"/>
    <property type="match status" value="3"/>
</dbReference>
<accession>A0A364NG10</accession>
<gene>
    <name evidence="9" type="ORF">DDE83_000618</name>
</gene>
<evidence type="ECO:0000256" key="3">
    <source>
        <dbReference type="ARBA" id="ARBA00022833"/>
    </source>
</evidence>
<evidence type="ECO:0000256" key="4">
    <source>
        <dbReference type="ARBA" id="ARBA00023002"/>
    </source>
</evidence>
<dbReference type="SUPFAM" id="SSF50129">
    <property type="entry name" value="GroES-like"/>
    <property type="match status" value="1"/>
</dbReference>
<keyword evidence="4" id="KW-0560">Oxidoreductase</keyword>
<evidence type="ECO:0000256" key="1">
    <source>
        <dbReference type="ARBA" id="ARBA00001947"/>
    </source>
</evidence>
<dbReference type="PANTHER" id="PTHR42813">
    <property type="entry name" value="ZINC-TYPE ALCOHOL DEHYDROGENASE-LIKE"/>
    <property type="match status" value="1"/>
</dbReference>
<dbReference type="SUPFAM" id="SSF54791">
    <property type="entry name" value="Eukaryotic type KH-domain (KH-domain type I)"/>
    <property type="match status" value="3"/>
</dbReference>
<feature type="region of interest" description="Disordered" evidence="7">
    <location>
        <begin position="772"/>
        <end position="841"/>
    </location>
</feature>
<dbReference type="AlphaFoldDB" id="A0A364NG10"/>
<keyword evidence="3 6" id="KW-0862">Zinc</keyword>
<evidence type="ECO:0000256" key="2">
    <source>
        <dbReference type="ARBA" id="ARBA00022723"/>
    </source>
</evidence>
<dbReference type="CDD" id="cd22457">
    <property type="entry name" value="KH-I_Rnc1_rpt3"/>
    <property type="match status" value="1"/>
</dbReference>
<dbReference type="InterPro" id="IPR004088">
    <property type="entry name" value="KH_dom_type_1"/>
</dbReference>
<dbReference type="Proteomes" id="UP000249619">
    <property type="component" value="Unassembled WGS sequence"/>
</dbReference>
<dbReference type="Gene3D" id="3.40.50.720">
    <property type="entry name" value="NAD(P)-binding Rossmann-like Domain"/>
    <property type="match status" value="1"/>
</dbReference>
<dbReference type="PROSITE" id="PS50084">
    <property type="entry name" value="KH_TYPE_1"/>
    <property type="match status" value="3"/>
</dbReference>
<proteinExistence type="inferred from homology"/>
<evidence type="ECO:0000256" key="5">
    <source>
        <dbReference type="PROSITE-ProRule" id="PRU00117"/>
    </source>
</evidence>
<evidence type="ECO:0000256" key="7">
    <source>
        <dbReference type="SAM" id="MobiDB-lite"/>
    </source>
</evidence>
<dbReference type="GO" id="GO:0016491">
    <property type="term" value="F:oxidoreductase activity"/>
    <property type="evidence" value="ECO:0007669"/>
    <property type="project" value="UniProtKB-KW"/>
</dbReference>
<keyword evidence="5" id="KW-0694">RNA-binding</keyword>
<dbReference type="Gene3D" id="3.90.180.10">
    <property type="entry name" value="Medium-chain alcohol dehydrogenases, catalytic domain"/>
    <property type="match status" value="1"/>
</dbReference>
<keyword evidence="10" id="KW-1185">Reference proteome</keyword>
<dbReference type="Pfam" id="PF03226">
    <property type="entry name" value="Yippee-Mis18"/>
    <property type="match status" value="1"/>
</dbReference>
<evidence type="ECO:0000256" key="6">
    <source>
        <dbReference type="RuleBase" id="RU361277"/>
    </source>
</evidence>
<sequence>MGLTYNIYLNSSRIYGCKNCKTHLSNHDDILSRNFRGQHGKAYLFDSVVNVTESDPNERNMTTGRHIVRDIHCRQCKETVGWKYDKAYEASEKRLKGGLHATRITLKSLQPNMKAVVFKGPGKVVIEDRPIPKIQDDKDMIVKVDKTALCGSELHVFRGHQPSGTEFVMGHEFTGHVHEVGPSVKTFKTGDYVVSPFTTSCGECFYCKHGFSSRCAKSQLFGSVPLDGAQAEYVRVPLADSTAVKAPSGIKDEALVLMADIFPTGMFAAKNGFQYSSPEEIKESTVVLIGCGPVALCALCNITDYKPKHILAVDSVPSRLELAKSLGAEPWNFQTDREGLDKRVKELTDGRGADIVIEVVGLSPALRMGYELIRPWGVISSVGVHNGEIPWTGNEAYNKNVRVQMGRCPVRSVFEEALESLKRHQDKLGFMADKVMPLSEAVEGYDLFDKMKSQDFVPLRHLTSTICTLQSGSANTPLFSHASPILSSPAPLRTSLLLSPVGYPAPTTSPATSVIASTAHSPLLSPPLPPSAALFAPHPLRFTSLGHISNMSTEEPQPGPGQDASRIADQLDRLNMDGEGEVVPRTEEEYAESQLTLRAIVTSKEAGVIIGKAGKNVADLRDETGVRAGVSKVVQGVHDRVLSVTGSLSGISKAYGLAAKGLLEGAPAMGMGGVIRTDGTHPIRLLISHNQMGTIIGRQGLKIKQIQDASGVRMVAQKEMLPQSTERIVEVQGSPAGIEKAVWEIGKCLIDDHERGYGTVLYNPAVKVQPGVGPGPLSNGSSAPTGGMGGRSYNRTGHGADFSDAPLAFSRRSGSDAASRPPPPTHTEDGEEMQTQNISIPSDMVGCIIGRGGSKISEIRKTSNARISIAKAPHDDTGERMFTITGSATANEKALYLLYENLEAEKMRRSQAQDSRPYDILPITRLQVKTQAATHNHPFLKVERQVTRLKMMAPVQTQTITPHQFDNPVTVIRASGRISKPPARSTRTQNKALLSHSPQVPTAHPDINVSLLRNKLLLQCRQYLPSDLLHEALADGIYSRATHWITPSSNAASKFGKRKRYYVLDASTFTFQSLGSAWEARILSGGSQPIDAGNGVVVFVKERKEWNAFMTGYRRQGKRAGQLMKLKQKDTERVWRDAWKRKCGMEEGGGKEVNAGPMWVLVKSAVAKIVRGEA</sequence>
<feature type="domain" description="Yippee" evidence="8">
    <location>
        <begin position="13"/>
        <end position="110"/>
    </location>
</feature>
<evidence type="ECO:0000313" key="9">
    <source>
        <dbReference type="EMBL" id="RAR16043.1"/>
    </source>
</evidence>
<dbReference type="GO" id="GO:0008270">
    <property type="term" value="F:zinc ion binding"/>
    <property type="evidence" value="ECO:0007669"/>
    <property type="project" value="InterPro"/>
</dbReference>
<dbReference type="CDD" id="cd22456">
    <property type="entry name" value="KH-I_Rnc1_rpt2"/>
    <property type="match status" value="1"/>
</dbReference>
<organism evidence="9 10">
    <name type="scientific">Stemphylium lycopersici</name>
    <name type="common">Tomato gray leaf spot disease fungus</name>
    <name type="synonym">Thyrospora lycopersici</name>
    <dbReference type="NCBI Taxonomy" id="183478"/>
    <lineage>
        <taxon>Eukaryota</taxon>
        <taxon>Fungi</taxon>
        <taxon>Dikarya</taxon>
        <taxon>Ascomycota</taxon>
        <taxon>Pezizomycotina</taxon>
        <taxon>Dothideomycetes</taxon>
        <taxon>Pleosporomycetidae</taxon>
        <taxon>Pleosporales</taxon>
        <taxon>Pleosporineae</taxon>
        <taxon>Pleosporaceae</taxon>
        <taxon>Stemphylium</taxon>
    </lineage>
</organism>
<dbReference type="Gene3D" id="3.30.1370.10">
    <property type="entry name" value="K Homology domain, type 1"/>
    <property type="match status" value="3"/>
</dbReference>
<dbReference type="STRING" id="183478.A0A364NG10"/>
<comment type="similarity">
    <text evidence="6">Belongs to the zinc-containing alcohol dehydrogenase family.</text>
</comment>
<evidence type="ECO:0000313" key="10">
    <source>
        <dbReference type="Proteomes" id="UP000249619"/>
    </source>
</evidence>
<comment type="caution">
    <text evidence="9">The sequence shown here is derived from an EMBL/GenBank/DDBJ whole genome shotgun (WGS) entry which is preliminary data.</text>
</comment>
<dbReference type="InterPro" id="IPR002328">
    <property type="entry name" value="ADH_Zn_CS"/>
</dbReference>
<dbReference type="PANTHER" id="PTHR42813:SF2">
    <property type="entry name" value="DEHYDROGENASE, ZINC-CONTAINING, PUTATIVE (AFU_ORTHOLOGUE AFUA_2G02810)-RELATED"/>
    <property type="match status" value="1"/>
</dbReference>
<dbReference type="InterPro" id="IPR034751">
    <property type="entry name" value="Yippee"/>
</dbReference>
<dbReference type="Pfam" id="PF08240">
    <property type="entry name" value="ADH_N"/>
    <property type="match status" value="1"/>
</dbReference>
<comment type="cofactor">
    <cofactor evidence="1 6">
        <name>Zn(2+)</name>
        <dbReference type="ChEBI" id="CHEBI:29105"/>
    </cofactor>
</comment>
<dbReference type="GO" id="GO:0003723">
    <property type="term" value="F:RNA binding"/>
    <property type="evidence" value="ECO:0007669"/>
    <property type="project" value="UniProtKB-UniRule"/>
</dbReference>